<gene>
    <name evidence="3" type="ORF">NB22_00685</name>
</gene>
<evidence type="ECO:0000259" key="1">
    <source>
        <dbReference type="Pfam" id="PF01368"/>
    </source>
</evidence>
<dbReference type="PANTHER" id="PTHR47618:SF1">
    <property type="entry name" value="BIFUNCTIONAL OLIGORIBONUCLEASE AND PAP PHOSPHATASE NRNA"/>
    <property type="match status" value="1"/>
</dbReference>
<dbReference type="PANTHER" id="PTHR47618">
    <property type="entry name" value="BIFUNCTIONAL OLIGORIBONUCLEASE AND PAP PHOSPHATASE NRNA"/>
    <property type="match status" value="1"/>
</dbReference>
<protein>
    <submittedName>
        <fullName evidence="3">Phosphoesterase</fullName>
    </submittedName>
</protein>
<dbReference type="InterPro" id="IPR038763">
    <property type="entry name" value="DHH_sf"/>
</dbReference>
<dbReference type="SUPFAM" id="SSF64182">
    <property type="entry name" value="DHH phosphoesterases"/>
    <property type="match status" value="1"/>
</dbReference>
<proteinExistence type="predicted"/>
<dbReference type="EMBL" id="AYHA01000035">
    <property type="protein sequence ID" value="ESS02159.1"/>
    <property type="molecule type" value="Genomic_DNA"/>
</dbReference>
<dbReference type="Pfam" id="PF02272">
    <property type="entry name" value="DHHA1"/>
    <property type="match status" value="1"/>
</dbReference>
<dbReference type="InterPro" id="IPR001667">
    <property type="entry name" value="DDH_dom"/>
</dbReference>
<reference evidence="4" key="1">
    <citation type="submission" date="2013-10" db="EMBL/GenBank/DDBJ databases">
        <title>Draft genome sequence of Lactobacillus fermentum NB-22.</title>
        <authorList>
            <person name="Chaplin A.V."/>
            <person name="Shkoporov A.N."/>
            <person name="Khokhlova E.V."/>
            <person name="Efimov B.A."/>
            <person name="Kafarskaia L.I."/>
        </authorList>
    </citation>
    <scope>NUCLEOTIDE SEQUENCE [LARGE SCALE GENOMIC DNA]</scope>
    <source>
        <strain evidence="4">NB-22</strain>
    </source>
</reference>
<dbReference type="InterPro" id="IPR003156">
    <property type="entry name" value="DHHA1_dom"/>
</dbReference>
<sequence>MKLGPRRGESRAVSFWFAVKNWYTKNRLPQADERKITMADLDAIFEQIKKYNRIIIHRHQRPDPDAIGSQVGLASILRASFPYKEVAVVGKEIPGFNWIGQMDDVDSSEYDGALVIVTDTANAPRIDDRRFNNGDELIKIDHHPNDEPYGDLMWVDDQASSCSELIYGFYQHFAKELTMTKEAATALYAGIIGDTGRFLYPATTPKTMLVAGALMAAGADAAAISQRENEISLPLARLSAYVYEHLTITDSGAGSVLLTDEVLNQFGLTEAGTSAVVSLPGRIKDVVAWAIYVQQEDGGFRVRLRSKGPVINELAKRHHGGGHPLASGARANDEAEMKQIMQELDELTTQFPKGEL</sequence>
<feature type="domain" description="DDH" evidence="1">
    <location>
        <begin position="53"/>
        <end position="191"/>
    </location>
</feature>
<accession>A0A829LQI1</accession>
<dbReference type="Gene3D" id="3.10.310.30">
    <property type="match status" value="1"/>
</dbReference>
<dbReference type="Gene3D" id="3.90.1640.10">
    <property type="entry name" value="inorganic pyrophosphatase (n-terminal core)"/>
    <property type="match status" value="1"/>
</dbReference>
<dbReference type="GO" id="GO:0003676">
    <property type="term" value="F:nucleic acid binding"/>
    <property type="evidence" value="ECO:0007669"/>
    <property type="project" value="InterPro"/>
</dbReference>
<evidence type="ECO:0000313" key="3">
    <source>
        <dbReference type="EMBL" id="ESS02159.1"/>
    </source>
</evidence>
<name>A0A829LQI1_LIMFE</name>
<dbReference type="Pfam" id="PF01368">
    <property type="entry name" value="DHH"/>
    <property type="match status" value="1"/>
</dbReference>
<comment type="caution">
    <text evidence="3">The sequence shown here is derived from an EMBL/GenBank/DDBJ whole genome shotgun (WGS) entry which is preliminary data.</text>
</comment>
<organism evidence="3 4">
    <name type="scientific">Limosilactobacillus fermentum NB-22</name>
    <dbReference type="NCBI Taxonomy" id="1408443"/>
    <lineage>
        <taxon>Bacteria</taxon>
        <taxon>Bacillati</taxon>
        <taxon>Bacillota</taxon>
        <taxon>Bacilli</taxon>
        <taxon>Lactobacillales</taxon>
        <taxon>Lactobacillaceae</taxon>
        <taxon>Limosilactobacillus</taxon>
    </lineage>
</organism>
<dbReference type="AlphaFoldDB" id="A0A829LQI1"/>
<evidence type="ECO:0000313" key="4">
    <source>
        <dbReference type="Proteomes" id="UP000018412"/>
    </source>
</evidence>
<feature type="domain" description="DHHA1" evidence="2">
    <location>
        <begin position="265"/>
        <end position="347"/>
    </location>
</feature>
<dbReference type="InterPro" id="IPR051319">
    <property type="entry name" value="Oligoribo/pAp-PDE_c-di-AMP_PDE"/>
</dbReference>
<dbReference type="Proteomes" id="UP000018412">
    <property type="component" value="Unassembled WGS sequence"/>
</dbReference>
<reference evidence="3 4" key="2">
    <citation type="journal article" date="2015" name="Genome Announc.">
        <title>Draft Genome Sequence of Lactobacillus fermentum NB-22.</title>
        <authorList>
            <person name="Chaplin A.V."/>
            <person name="Shkoporov A.N."/>
            <person name="Efimov B.A."/>
            <person name="Pikina A.P."/>
            <person name="Borisova O.Y."/>
            <person name="Gladko I.A."/>
            <person name="Postnikova E.A."/>
            <person name="Lordkipanidze A.E."/>
            <person name="Kafarskaia L.I."/>
        </authorList>
    </citation>
    <scope>NUCLEOTIDE SEQUENCE [LARGE SCALE GENOMIC DNA]</scope>
    <source>
        <strain evidence="3 4">NB-22</strain>
    </source>
</reference>
<evidence type="ECO:0000259" key="2">
    <source>
        <dbReference type="Pfam" id="PF02272"/>
    </source>
</evidence>